<reference evidence="1" key="1">
    <citation type="journal article" date="2015" name="Nature">
        <title>Complex archaea that bridge the gap between prokaryotes and eukaryotes.</title>
        <authorList>
            <person name="Spang A."/>
            <person name="Saw J.H."/>
            <person name="Jorgensen S.L."/>
            <person name="Zaremba-Niedzwiedzka K."/>
            <person name="Martijn J."/>
            <person name="Lind A.E."/>
            <person name="van Eijk R."/>
            <person name="Schleper C."/>
            <person name="Guy L."/>
            <person name="Ettema T.J."/>
        </authorList>
    </citation>
    <scope>NUCLEOTIDE SEQUENCE</scope>
</reference>
<dbReference type="AlphaFoldDB" id="A0A0F8VVK4"/>
<comment type="caution">
    <text evidence="1">The sequence shown here is derived from an EMBL/GenBank/DDBJ whole genome shotgun (WGS) entry which is preliminary data.</text>
</comment>
<name>A0A0F8VVK4_9ZZZZ</name>
<protein>
    <submittedName>
        <fullName evidence="1">Uncharacterized protein</fullName>
    </submittedName>
</protein>
<accession>A0A0F8VVK4</accession>
<organism evidence="1">
    <name type="scientific">marine sediment metagenome</name>
    <dbReference type="NCBI Taxonomy" id="412755"/>
    <lineage>
        <taxon>unclassified sequences</taxon>
        <taxon>metagenomes</taxon>
        <taxon>ecological metagenomes</taxon>
    </lineage>
</organism>
<dbReference type="EMBL" id="LAZR01069110">
    <property type="protein sequence ID" value="KKK48347.1"/>
    <property type="molecule type" value="Genomic_DNA"/>
</dbReference>
<proteinExistence type="predicted"/>
<sequence>MSNPLVAKQRRLKERLIVLAALGNRCACCGEKRQEYDKHPGRRRVPFHWEGQMSSPYGENTEAVLTKKQKELTLDKYLSCVDSIGVRKTGALSVELRGH</sequence>
<evidence type="ECO:0000313" key="1">
    <source>
        <dbReference type="EMBL" id="KKK48347.1"/>
    </source>
</evidence>
<gene>
    <name evidence="1" type="ORF">LCGC14_3146040</name>
</gene>